<sequence>MVNSVITLSSPLKSPVLWLSNRLMEVHERIRKFWGDVAVHPRFDHLVFVSITGGVFDYLVWDGLADIDLPPDRAIHLSTASINQVWLSCDHLCILWCKQLVLRLNRALFAQVNATTSKPLESREARMSVFKSNLLSHPVPLGLTNRCRHHQRRLDALEVVDRASGPRNTQCLWVNRAGDQTGVYTVPKATNCVYLKIGPLTGNSEERVLLLPTNIVINEIFLCDKSINSVPCPTVYLLPDELVQRILVPGDDTQAH</sequence>
<dbReference type="PANTHER" id="PTHR15495:SF7">
    <property type="entry name" value="GPI INOSITOL-DEACYLASE"/>
    <property type="match status" value="1"/>
</dbReference>
<protein>
    <recommendedName>
        <fullName evidence="6">GPI inositol-deacylase PGAP1-like alpha/beta domain-containing protein</fullName>
    </recommendedName>
</protein>
<dbReference type="GO" id="GO:0016020">
    <property type="term" value="C:membrane"/>
    <property type="evidence" value="ECO:0007669"/>
    <property type="project" value="GOC"/>
</dbReference>
<evidence type="ECO:0000313" key="7">
    <source>
        <dbReference type="WBParaSite" id="MCU_009790-RA"/>
    </source>
</evidence>
<evidence type="ECO:0000256" key="5">
    <source>
        <dbReference type="ARBA" id="ARBA00023136"/>
    </source>
</evidence>
<evidence type="ECO:0000256" key="1">
    <source>
        <dbReference type="ARBA" id="ARBA00004308"/>
    </source>
</evidence>
<proteinExistence type="predicted"/>
<feature type="domain" description="GPI inositol-deacylase PGAP1-like alpha/beta" evidence="6">
    <location>
        <begin position="1"/>
        <end position="109"/>
    </location>
</feature>
<dbReference type="PANTHER" id="PTHR15495">
    <property type="entry name" value="NEGATIVE REGULATOR OF VESICLE FORMATION-RELATED"/>
    <property type="match status" value="1"/>
</dbReference>
<dbReference type="GO" id="GO:0006505">
    <property type="term" value="P:GPI anchor metabolic process"/>
    <property type="evidence" value="ECO:0007669"/>
    <property type="project" value="TreeGrafter"/>
</dbReference>
<accession>A0A5K3FN20</accession>
<keyword evidence="5" id="KW-0472">Membrane</keyword>
<dbReference type="GO" id="GO:0005783">
    <property type="term" value="C:endoplasmic reticulum"/>
    <property type="evidence" value="ECO:0007669"/>
    <property type="project" value="TreeGrafter"/>
</dbReference>
<keyword evidence="3" id="KW-0378">Hydrolase</keyword>
<comment type="subcellular location">
    <subcellularLocation>
        <location evidence="1">Endomembrane system</location>
    </subcellularLocation>
</comment>
<keyword evidence="4" id="KW-1133">Transmembrane helix</keyword>
<dbReference type="InterPro" id="IPR012908">
    <property type="entry name" value="PGAP1-ab_dom-like"/>
</dbReference>
<evidence type="ECO:0000256" key="2">
    <source>
        <dbReference type="ARBA" id="ARBA00022692"/>
    </source>
</evidence>
<reference evidence="7" key="1">
    <citation type="submission" date="2019-11" db="UniProtKB">
        <authorList>
            <consortium name="WormBaseParasite"/>
        </authorList>
    </citation>
    <scope>IDENTIFICATION</scope>
</reference>
<evidence type="ECO:0000256" key="4">
    <source>
        <dbReference type="ARBA" id="ARBA00022989"/>
    </source>
</evidence>
<evidence type="ECO:0000259" key="6">
    <source>
        <dbReference type="Pfam" id="PF07819"/>
    </source>
</evidence>
<organism evidence="7">
    <name type="scientific">Mesocestoides corti</name>
    <name type="common">Flatworm</name>
    <dbReference type="NCBI Taxonomy" id="53468"/>
    <lineage>
        <taxon>Eukaryota</taxon>
        <taxon>Metazoa</taxon>
        <taxon>Spiralia</taxon>
        <taxon>Lophotrochozoa</taxon>
        <taxon>Platyhelminthes</taxon>
        <taxon>Cestoda</taxon>
        <taxon>Eucestoda</taxon>
        <taxon>Cyclophyllidea</taxon>
        <taxon>Mesocestoididae</taxon>
        <taxon>Mesocestoides</taxon>
    </lineage>
</organism>
<dbReference type="GO" id="GO:0006888">
    <property type="term" value="P:endoplasmic reticulum to Golgi vesicle-mediated transport"/>
    <property type="evidence" value="ECO:0007669"/>
    <property type="project" value="TreeGrafter"/>
</dbReference>
<evidence type="ECO:0000256" key="3">
    <source>
        <dbReference type="ARBA" id="ARBA00022801"/>
    </source>
</evidence>
<name>A0A5K3FN20_MESCO</name>
<dbReference type="WBParaSite" id="MCU_009790-RA">
    <property type="protein sequence ID" value="MCU_009790-RA"/>
    <property type="gene ID" value="MCU_009790"/>
</dbReference>
<dbReference type="Pfam" id="PF07819">
    <property type="entry name" value="PGAP1"/>
    <property type="match status" value="1"/>
</dbReference>
<dbReference type="GO" id="GO:0050185">
    <property type="term" value="F:phosphatidylinositol deacylase activity"/>
    <property type="evidence" value="ECO:0007669"/>
    <property type="project" value="TreeGrafter"/>
</dbReference>
<dbReference type="InterPro" id="IPR039529">
    <property type="entry name" value="PGAP1/BST1"/>
</dbReference>
<dbReference type="AlphaFoldDB" id="A0A5K3FN20"/>
<keyword evidence="2" id="KW-0812">Transmembrane</keyword>